<dbReference type="GO" id="GO:0016787">
    <property type="term" value="F:hydrolase activity"/>
    <property type="evidence" value="ECO:0007669"/>
    <property type="project" value="UniProtKB-KW"/>
</dbReference>
<dbReference type="Pfam" id="PF00270">
    <property type="entry name" value="DEAD"/>
    <property type="match status" value="1"/>
</dbReference>
<dbReference type="InterPro" id="IPR027417">
    <property type="entry name" value="P-loop_NTPase"/>
</dbReference>
<keyword evidence="3 8" id="KW-0347">Helicase</keyword>
<keyword evidence="1" id="KW-0547">Nucleotide-binding</keyword>
<dbReference type="EMBL" id="CP001818">
    <property type="protein sequence ID" value="ACZ18460.1"/>
    <property type="molecule type" value="Genomic_DNA"/>
</dbReference>
<name>D1B857_THEAS</name>
<dbReference type="GO" id="GO:0004386">
    <property type="term" value="F:helicase activity"/>
    <property type="evidence" value="ECO:0007669"/>
    <property type="project" value="UniProtKB-KW"/>
</dbReference>
<dbReference type="PROSITE" id="PS51192">
    <property type="entry name" value="HELICASE_ATP_BIND_1"/>
    <property type="match status" value="1"/>
</dbReference>
<dbReference type="KEGG" id="tai:Taci_0221"/>
<evidence type="ECO:0000256" key="4">
    <source>
        <dbReference type="ARBA" id="ARBA00022840"/>
    </source>
</evidence>
<dbReference type="GO" id="GO:0055087">
    <property type="term" value="C:Ski complex"/>
    <property type="evidence" value="ECO:0007669"/>
    <property type="project" value="TreeGrafter"/>
</dbReference>
<evidence type="ECO:0000256" key="5">
    <source>
        <dbReference type="SAM" id="MobiDB-lite"/>
    </source>
</evidence>
<dbReference type="eggNOG" id="COG4581">
    <property type="taxonomic scope" value="Bacteria"/>
</dbReference>
<keyword evidence="2" id="KW-0378">Hydrolase</keyword>
<keyword evidence="9" id="KW-1185">Reference proteome</keyword>
<accession>D1B857</accession>
<dbReference type="EnsemblBacteria" id="ACZ18460">
    <property type="protein sequence ID" value="ACZ18460"/>
    <property type="gene ID" value="Taci_0221"/>
</dbReference>
<dbReference type="OrthoDB" id="9807155at2"/>
<sequence length="548" mass="62736">MRRPDREEDLEFQGSPGEGGGLFYPWQEEACHAIGGRDAILSAPTGSGKTWVAYRWAGLMDREGRPNMPAGRVIFTAPIKALSNERYLDLRNMGFDVGLETGDFKKNSDAPVLCCTQEIYTLKYCRRPNQRVIVDEFHFIFGDPDRARAYMDGIRGTHRDSRLLVMSATFGNPGTVKDYLEEMAQRDFVLYETSQRVTRLVFRRKGVKFSQIHDALVFAFSRKGVEYVAREIARTRKRLPREDRSRLREMAYILEVDQIPEVLLKGVGIYYGSLLPKEKLLVEMAFRERVLDVVVGTDALSLGVNLPAETVVFAQLAKFFDGPLTKNEFLQMSGRAGRRGFFETGYVTFIPKSRCEHPDYDTERLYAKLLGAPKEPARIEVRPAVGALLRKERTYEEEARVVAQCSLPKREFETVLAEIEETMYLINRTVGLVKDPETRRRLKRVLGDLWFDEMSVPSNIGAAHLFVRHGTPHALDLAEVLRREERNYLQALLKVKRYANRLPEGYSIQGLDELDQEVNRIDPTVFGFEEKIGQLKVSEEGWDLDEEV</sequence>
<proteinExistence type="predicted"/>
<dbReference type="Proteomes" id="UP000002030">
    <property type="component" value="Chromosome"/>
</dbReference>
<keyword evidence="4" id="KW-0067">ATP-binding</keyword>
<dbReference type="SUPFAM" id="SSF52540">
    <property type="entry name" value="P-loop containing nucleoside triphosphate hydrolases"/>
    <property type="match status" value="1"/>
</dbReference>
<dbReference type="GO" id="GO:0070478">
    <property type="term" value="P:nuclear-transcribed mRNA catabolic process, 3'-5' exonucleolytic nonsense-mediated decay"/>
    <property type="evidence" value="ECO:0007669"/>
    <property type="project" value="TreeGrafter"/>
</dbReference>
<dbReference type="PROSITE" id="PS51194">
    <property type="entry name" value="HELICASE_CTER"/>
    <property type="match status" value="1"/>
</dbReference>
<dbReference type="Pfam" id="PF00271">
    <property type="entry name" value="Helicase_C"/>
    <property type="match status" value="1"/>
</dbReference>
<dbReference type="InterPro" id="IPR014001">
    <property type="entry name" value="Helicase_ATP-bd"/>
</dbReference>
<dbReference type="InterPro" id="IPR050699">
    <property type="entry name" value="RNA-DNA_Helicase"/>
</dbReference>
<evidence type="ECO:0000256" key="1">
    <source>
        <dbReference type="ARBA" id="ARBA00022741"/>
    </source>
</evidence>
<organism evidence="8 9">
    <name type="scientific">Thermanaerovibrio acidaminovorans (strain ATCC 49978 / DSM 6589 / Su883)</name>
    <name type="common">Selenomonas acidaminovorans</name>
    <dbReference type="NCBI Taxonomy" id="525903"/>
    <lineage>
        <taxon>Bacteria</taxon>
        <taxon>Thermotogati</taxon>
        <taxon>Synergistota</taxon>
        <taxon>Synergistia</taxon>
        <taxon>Synergistales</taxon>
        <taxon>Synergistaceae</taxon>
        <taxon>Thermanaerovibrio</taxon>
    </lineage>
</organism>
<evidence type="ECO:0000259" key="7">
    <source>
        <dbReference type="PROSITE" id="PS51194"/>
    </source>
</evidence>
<dbReference type="PATRIC" id="fig|525903.6.peg.225"/>
<dbReference type="RefSeq" id="WP_012868976.1">
    <property type="nucleotide sequence ID" value="NC_013522.1"/>
</dbReference>
<dbReference type="HOGENOM" id="CLU_454761_0_0_0"/>
<evidence type="ECO:0000313" key="8">
    <source>
        <dbReference type="EMBL" id="ACZ18460.1"/>
    </source>
</evidence>
<dbReference type="AlphaFoldDB" id="D1B857"/>
<dbReference type="Gene3D" id="3.40.50.300">
    <property type="entry name" value="P-loop containing nucleotide triphosphate hydrolases"/>
    <property type="match status" value="2"/>
</dbReference>
<dbReference type="InterPro" id="IPR011545">
    <property type="entry name" value="DEAD/DEAH_box_helicase_dom"/>
</dbReference>
<dbReference type="SMART" id="SM00490">
    <property type="entry name" value="HELICc"/>
    <property type="match status" value="1"/>
</dbReference>
<feature type="domain" description="Helicase C-terminal" evidence="7">
    <location>
        <begin position="175"/>
        <end position="389"/>
    </location>
</feature>
<evidence type="ECO:0000259" key="6">
    <source>
        <dbReference type="PROSITE" id="PS51192"/>
    </source>
</evidence>
<dbReference type="InterPro" id="IPR001650">
    <property type="entry name" value="Helicase_C-like"/>
</dbReference>
<dbReference type="PANTHER" id="PTHR12131">
    <property type="entry name" value="ATP-DEPENDENT RNA AND DNA HELICASE"/>
    <property type="match status" value="1"/>
</dbReference>
<dbReference type="GO" id="GO:0005524">
    <property type="term" value="F:ATP binding"/>
    <property type="evidence" value="ECO:0007669"/>
    <property type="project" value="UniProtKB-KW"/>
</dbReference>
<dbReference type="PANTHER" id="PTHR12131:SF1">
    <property type="entry name" value="ATP-DEPENDENT RNA HELICASE SUPV3L1, MITOCHONDRIAL-RELATED"/>
    <property type="match status" value="1"/>
</dbReference>
<evidence type="ECO:0000313" key="9">
    <source>
        <dbReference type="Proteomes" id="UP000002030"/>
    </source>
</evidence>
<feature type="domain" description="Helicase ATP-binding" evidence="6">
    <location>
        <begin position="30"/>
        <end position="172"/>
    </location>
</feature>
<reference evidence="8 9" key="1">
    <citation type="journal article" date="2009" name="Stand. Genomic Sci.">
        <title>Complete genome sequence of Thermanaerovibrio acidaminovorans type strain (Su883).</title>
        <authorList>
            <person name="Chovatia M."/>
            <person name="Sikorski J."/>
            <person name="Schroder M."/>
            <person name="Lapidus A."/>
            <person name="Nolan M."/>
            <person name="Tice H."/>
            <person name="Glavina Del Rio T."/>
            <person name="Copeland A."/>
            <person name="Cheng J.F."/>
            <person name="Lucas S."/>
            <person name="Chen F."/>
            <person name="Bruce D."/>
            <person name="Goodwin L."/>
            <person name="Pitluck S."/>
            <person name="Ivanova N."/>
            <person name="Mavromatis K."/>
            <person name="Ovchinnikova G."/>
            <person name="Pati A."/>
            <person name="Chen A."/>
            <person name="Palaniappan K."/>
            <person name="Land M."/>
            <person name="Hauser L."/>
            <person name="Chang Y.J."/>
            <person name="Jeffries C.D."/>
            <person name="Chain P."/>
            <person name="Saunders E."/>
            <person name="Detter J.C."/>
            <person name="Brettin T."/>
            <person name="Rohde M."/>
            <person name="Goker M."/>
            <person name="Spring S."/>
            <person name="Bristow J."/>
            <person name="Markowitz V."/>
            <person name="Hugenholtz P."/>
            <person name="Kyrpides N.C."/>
            <person name="Klenk H.P."/>
            <person name="Eisen J.A."/>
        </authorList>
    </citation>
    <scope>NUCLEOTIDE SEQUENCE [LARGE SCALE GENOMIC DNA]</scope>
    <source>
        <strain evidence="9">ATCC 49978 / DSM 6589 / Su883</strain>
    </source>
</reference>
<feature type="region of interest" description="Disordered" evidence="5">
    <location>
        <begin position="1"/>
        <end position="21"/>
    </location>
</feature>
<protein>
    <submittedName>
        <fullName evidence="8">Helicase domain protein</fullName>
    </submittedName>
</protein>
<dbReference type="GO" id="GO:0003676">
    <property type="term" value="F:nucleic acid binding"/>
    <property type="evidence" value="ECO:0007669"/>
    <property type="project" value="InterPro"/>
</dbReference>
<dbReference type="STRING" id="525903.Taci_0221"/>
<evidence type="ECO:0000256" key="2">
    <source>
        <dbReference type="ARBA" id="ARBA00022801"/>
    </source>
</evidence>
<gene>
    <name evidence="8" type="ordered locus">Taci_0221</name>
</gene>
<dbReference type="SMART" id="SM00487">
    <property type="entry name" value="DEXDc"/>
    <property type="match status" value="1"/>
</dbReference>
<evidence type="ECO:0000256" key="3">
    <source>
        <dbReference type="ARBA" id="ARBA00022806"/>
    </source>
</evidence>